<evidence type="ECO:0000259" key="6">
    <source>
        <dbReference type="Pfam" id="PF06271"/>
    </source>
</evidence>
<evidence type="ECO:0000259" key="7">
    <source>
        <dbReference type="Pfam" id="PF13240"/>
    </source>
</evidence>
<dbReference type="EMBL" id="LAZR01004484">
    <property type="protein sequence ID" value="KKN08191.1"/>
    <property type="molecule type" value="Genomic_DNA"/>
</dbReference>
<name>A0A0F9Q4G7_9ZZZZ</name>
<evidence type="ECO:0000313" key="8">
    <source>
        <dbReference type="EMBL" id="KKN08191.1"/>
    </source>
</evidence>
<comment type="subcellular location">
    <subcellularLocation>
        <location evidence="1">Membrane</location>
        <topology evidence="1">Multi-pass membrane protein</topology>
    </subcellularLocation>
</comment>
<evidence type="ECO:0000256" key="5">
    <source>
        <dbReference type="SAM" id="Phobius"/>
    </source>
</evidence>
<dbReference type="InterPro" id="IPR010432">
    <property type="entry name" value="RDD"/>
</dbReference>
<evidence type="ECO:0008006" key="9">
    <source>
        <dbReference type="Google" id="ProtNLM"/>
    </source>
</evidence>
<reference evidence="8" key="1">
    <citation type="journal article" date="2015" name="Nature">
        <title>Complex archaea that bridge the gap between prokaryotes and eukaryotes.</title>
        <authorList>
            <person name="Spang A."/>
            <person name="Saw J.H."/>
            <person name="Jorgensen S.L."/>
            <person name="Zaremba-Niedzwiedzka K."/>
            <person name="Martijn J."/>
            <person name="Lind A.E."/>
            <person name="van Eijk R."/>
            <person name="Schleper C."/>
            <person name="Guy L."/>
            <person name="Ettema T.J."/>
        </authorList>
    </citation>
    <scope>NUCLEOTIDE SEQUENCE</scope>
</reference>
<evidence type="ECO:0000256" key="3">
    <source>
        <dbReference type="ARBA" id="ARBA00022989"/>
    </source>
</evidence>
<keyword evidence="4 5" id="KW-0472">Membrane</keyword>
<evidence type="ECO:0000256" key="2">
    <source>
        <dbReference type="ARBA" id="ARBA00022692"/>
    </source>
</evidence>
<organism evidence="8">
    <name type="scientific">marine sediment metagenome</name>
    <dbReference type="NCBI Taxonomy" id="412755"/>
    <lineage>
        <taxon>unclassified sequences</taxon>
        <taxon>metagenomes</taxon>
        <taxon>ecological metagenomes</taxon>
    </lineage>
</organism>
<dbReference type="InterPro" id="IPR026870">
    <property type="entry name" value="Zinc_ribbon_dom"/>
</dbReference>
<feature type="domain" description="Zinc-ribbon" evidence="7">
    <location>
        <begin position="5"/>
        <end position="26"/>
    </location>
</feature>
<proteinExistence type="predicted"/>
<sequence>MSLKFCPKCGNKLEPDASFCNTCGADVKVRETTVQISTTQTIKSSQTPLAQPETVIYANFLKRLIALFFDSIIIGAIGSVFSWFLFASWLPINILDPLGGFWYSVPFDFVFGFLYHWGLETYNKGQTLGKMALNIRTVDEKTLKLASSSHYAVNNILKGSPLLILDFLIGYLKNSGDPKNRIRILQNVSETVVIFTKEKF</sequence>
<feature type="transmembrane region" description="Helical" evidence="5">
    <location>
        <begin position="64"/>
        <end position="89"/>
    </location>
</feature>
<comment type="caution">
    <text evidence="8">The sequence shown here is derived from an EMBL/GenBank/DDBJ whole genome shotgun (WGS) entry which is preliminary data.</text>
</comment>
<feature type="transmembrane region" description="Helical" evidence="5">
    <location>
        <begin position="101"/>
        <end position="119"/>
    </location>
</feature>
<feature type="domain" description="RDD" evidence="6">
    <location>
        <begin position="57"/>
        <end position="169"/>
    </location>
</feature>
<dbReference type="GO" id="GO:0016020">
    <property type="term" value="C:membrane"/>
    <property type="evidence" value="ECO:0007669"/>
    <property type="project" value="UniProtKB-SubCell"/>
</dbReference>
<dbReference type="Pfam" id="PF13240">
    <property type="entry name" value="Zn_Ribbon_1"/>
    <property type="match status" value="1"/>
</dbReference>
<gene>
    <name evidence="8" type="ORF">LCGC14_1059210</name>
</gene>
<keyword evidence="2 5" id="KW-0812">Transmembrane</keyword>
<accession>A0A0F9Q4G7</accession>
<evidence type="ECO:0000256" key="4">
    <source>
        <dbReference type="ARBA" id="ARBA00023136"/>
    </source>
</evidence>
<dbReference type="AlphaFoldDB" id="A0A0F9Q4G7"/>
<dbReference type="Pfam" id="PF06271">
    <property type="entry name" value="RDD"/>
    <property type="match status" value="1"/>
</dbReference>
<evidence type="ECO:0000256" key="1">
    <source>
        <dbReference type="ARBA" id="ARBA00004141"/>
    </source>
</evidence>
<keyword evidence="3 5" id="KW-1133">Transmembrane helix</keyword>
<protein>
    <recommendedName>
        <fullName evidence="9">Zinc-ribbon domain-containing protein</fullName>
    </recommendedName>
</protein>